<dbReference type="HOGENOM" id="CLU_004652_1_0_2"/>
<dbReference type="GO" id="GO:1990883">
    <property type="term" value="F:18S rRNA cytidine N-acetyltransferase activity"/>
    <property type="evidence" value="ECO:0007669"/>
    <property type="project" value="TreeGrafter"/>
</dbReference>
<gene>
    <name evidence="12" type="primary">tmcA</name>
    <name evidence="14" type="ordered locus">Hbut_0612</name>
</gene>
<dbReference type="Gene3D" id="3.40.630.30">
    <property type="match status" value="1"/>
</dbReference>
<dbReference type="InterPro" id="IPR032672">
    <property type="entry name" value="TmcA/NAT10/Kre33"/>
</dbReference>
<keyword evidence="7 12" id="KW-0694">RNA-binding</keyword>
<name>A2BKG0_HYPBU</name>
<evidence type="ECO:0000256" key="5">
    <source>
        <dbReference type="ARBA" id="ARBA00022741"/>
    </source>
</evidence>
<keyword evidence="1 12" id="KW-0963">Cytoplasm</keyword>
<keyword evidence="6 12" id="KW-0067">ATP-binding</keyword>
<dbReference type="InterPro" id="IPR016181">
    <property type="entry name" value="Acyl_CoA_acyltransferase"/>
</dbReference>
<keyword evidence="4 12" id="KW-0819">tRNA processing</keyword>
<feature type="domain" description="N-acetyltransferase" evidence="13">
    <location>
        <begin position="397"/>
        <end position="565"/>
    </location>
</feature>
<dbReference type="Gene3D" id="3.40.50.11040">
    <property type="match status" value="1"/>
</dbReference>
<keyword evidence="15" id="KW-1185">Reference proteome</keyword>
<comment type="catalytic activity">
    <reaction evidence="9">
        <text>a cytidine in tRNA + acetyl-CoA + ATP + H2O = an N(4)-acetylcytidine in tRNA + ADP + phosphate + CoA + H(+)</text>
        <dbReference type="Rhea" id="RHEA:53876"/>
        <dbReference type="Rhea" id="RHEA-COMP:13670"/>
        <dbReference type="Rhea" id="RHEA-COMP:13671"/>
        <dbReference type="ChEBI" id="CHEBI:15377"/>
        <dbReference type="ChEBI" id="CHEBI:15378"/>
        <dbReference type="ChEBI" id="CHEBI:30616"/>
        <dbReference type="ChEBI" id="CHEBI:43474"/>
        <dbReference type="ChEBI" id="CHEBI:57287"/>
        <dbReference type="ChEBI" id="CHEBI:57288"/>
        <dbReference type="ChEBI" id="CHEBI:74900"/>
        <dbReference type="ChEBI" id="CHEBI:82748"/>
        <dbReference type="ChEBI" id="CHEBI:456216"/>
    </reaction>
</comment>
<dbReference type="GO" id="GO:0051391">
    <property type="term" value="P:tRNA acetylation"/>
    <property type="evidence" value="ECO:0007669"/>
    <property type="project" value="UniProtKB-UniRule"/>
</dbReference>
<dbReference type="KEGG" id="hbu:Hbut_0612"/>
<dbReference type="GO" id="GO:1904812">
    <property type="term" value="P:rRNA acetylation involved in maturation of SSU-rRNA"/>
    <property type="evidence" value="ECO:0007669"/>
    <property type="project" value="TreeGrafter"/>
</dbReference>
<dbReference type="GO" id="GO:0005524">
    <property type="term" value="F:ATP binding"/>
    <property type="evidence" value="ECO:0007669"/>
    <property type="project" value="UniProtKB-UniRule"/>
</dbReference>
<feature type="binding site" evidence="12">
    <location>
        <position position="360"/>
    </location>
    <ligand>
        <name>ATP</name>
        <dbReference type="ChEBI" id="CHEBI:30616"/>
    </ligand>
</feature>
<keyword evidence="2 12" id="KW-0820">tRNA-binding</keyword>
<dbReference type="eggNOG" id="arCOG01951">
    <property type="taxonomic scope" value="Archaea"/>
</dbReference>
<dbReference type="InterPro" id="IPR007807">
    <property type="entry name" value="TcmA/NAT10_helicase"/>
</dbReference>
<dbReference type="PANTHER" id="PTHR10925">
    <property type="entry name" value="N-ACETYLTRANSFERASE 10"/>
    <property type="match status" value="1"/>
</dbReference>
<feature type="binding site" evidence="12">
    <location>
        <begin position="491"/>
        <end position="493"/>
    </location>
    <ligand>
        <name>acetyl-CoA</name>
        <dbReference type="ChEBI" id="CHEBI:57288"/>
    </ligand>
</feature>
<dbReference type="EC" id="2.3.1.193" evidence="12"/>
<dbReference type="InterPro" id="IPR013324">
    <property type="entry name" value="RNA_pol_sigma_r3/r4-like"/>
</dbReference>
<dbReference type="EnsemblBacteria" id="ABM80471">
    <property type="protein sequence ID" value="ABM80471"/>
    <property type="gene ID" value="Hbut_0612"/>
</dbReference>
<dbReference type="PROSITE" id="PS51186">
    <property type="entry name" value="GNAT"/>
    <property type="match status" value="1"/>
</dbReference>
<evidence type="ECO:0000313" key="14">
    <source>
        <dbReference type="EMBL" id="ABM80471.1"/>
    </source>
</evidence>
<dbReference type="InterPro" id="IPR013562">
    <property type="entry name" value="TmcA/NAT10_N"/>
</dbReference>
<dbReference type="Pfam" id="PF08351">
    <property type="entry name" value="TmcA_N"/>
    <property type="match status" value="1"/>
</dbReference>
<comment type="subcellular location">
    <subcellularLocation>
        <location evidence="12">Cytoplasm</location>
    </subcellularLocation>
</comment>
<dbReference type="SUPFAM" id="SSF55729">
    <property type="entry name" value="Acyl-CoA N-acyltransferases (Nat)"/>
    <property type="match status" value="1"/>
</dbReference>
<organism evidence="14 15">
    <name type="scientific">Hyperthermus butylicus (strain DSM 5456 / JCM 9403 / PLM1-5)</name>
    <dbReference type="NCBI Taxonomy" id="415426"/>
    <lineage>
        <taxon>Archaea</taxon>
        <taxon>Thermoproteota</taxon>
        <taxon>Thermoprotei</taxon>
        <taxon>Desulfurococcales</taxon>
        <taxon>Pyrodictiaceae</taxon>
        <taxon>Hyperthermus</taxon>
    </lineage>
</organism>
<dbReference type="Pfam" id="PF05127">
    <property type="entry name" value="NAT10_TcmA_helicase"/>
    <property type="match status" value="1"/>
</dbReference>
<dbReference type="InterPro" id="IPR027417">
    <property type="entry name" value="P-loop_NTPase"/>
</dbReference>
<evidence type="ECO:0000256" key="1">
    <source>
        <dbReference type="ARBA" id="ARBA00022490"/>
    </source>
</evidence>
<dbReference type="PANTHER" id="PTHR10925:SF5">
    <property type="entry name" value="RNA CYTIDINE ACETYLTRANSFERASE"/>
    <property type="match status" value="1"/>
</dbReference>
<dbReference type="GO" id="GO:0106162">
    <property type="term" value="F:mRNA N-acetyltransferase activity"/>
    <property type="evidence" value="ECO:0007669"/>
    <property type="project" value="RHEA"/>
</dbReference>
<feature type="binding site" evidence="12">
    <location>
        <position position="190"/>
    </location>
    <ligand>
        <name>ATP</name>
        <dbReference type="ChEBI" id="CHEBI:30616"/>
    </ligand>
</feature>
<dbReference type="STRING" id="415426.Hbut_0612"/>
<evidence type="ECO:0000256" key="12">
    <source>
        <dbReference type="HAMAP-Rule" id="MF_01886"/>
    </source>
</evidence>
<dbReference type="AlphaFoldDB" id="A2BKG0"/>
<dbReference type="HAMAP" id="MF_01886">
    <property type="entry name" value="tRNA_acetyltr_TmcA"/>
    <property type="match status" value="1"/>
</dbReference>
<comment type="catalytic activity">
    <reaction evidence="12">
        <text>cytidine(34) in elongator tRNA(Met) + acetyl-CoA + ATP + H2O = N(4)-acetylcytidine(34) in elongator tRNA(Met) + ADP + phosphate + CoA + H(+)</text>
        <dbReference type="Rhea" id="RHEA:43788"/>
        <dbReference type="Rhea" id="RHEA-COMP:10693"/>
        <dbReference type="Rhea" id="RHEA-COMP:10694"/>
        <dbReference type="ChEBI" id="CHEBI:15377"/>
        <dbReference type="ChEBI" id="CHEBI:15378"/>
        <dbReference type="ChEBI" id="CHEBI:30616"/>
        <dbReference type="ChEBI" id="CHEBI:43474"/>
        <dbReference type="ChEBI" id="CHEBI:57287"/>
        <dbReference type="ChEBI" id="CHEBI:57288"/>
        <dbReference type="ChEBI" id="CHEBI:74900"/>
        <dbReference type="ChEBI" id="CHEBI:82748"/>
        <dbReference type="ChEBI" id="CHEBI:456216"/>
        <dbReference type="EC" id="2.3.1.193"/>
    </reaction>
</comment>
<evidence type="ECO:0000256" key="8">
    <source>
        <dbReference type="ARBA" id="ARBA00023315"/>
    </source>
</evidence>
<dbReference type="RefSeq" id="WP_011821789.1">
    <property type="nucleotide sequence ID" value="NC_008818.1"/>
</dbReference>
<evidence type="ECO:0000256" key="3">
    <source>
        <dbReference type="ARBA" id="ARBA00022679"/>
    </source>
</evidence>
<keyword evidence="8 12" id="KW-0012">Acyltransferase</keyword>
<evidence type="ECO:0000256" key="2">
    <source>
        <dbReference type="ARBA" id="ARBA00022555"/>
    </source>
</evidence>
<sequence>MKYSHPESLARFAVEIRNSGYRGLAVVHSNRLQWLLNTTAEVLDGNCIAVAPQSLAVPRRCRPGSPGGFERLLGSEADYVIIATDGLLRPNLVAGLAGVVSSGGMLVIMAPPLHEWNPGPSGGVGGYRRYLLSSLREARVLLWADADTGEVYAYQPPRGRAHEWLLGPRGYEPRFGAPRRLLGLAATPSQAEALDRFSLYLDAGYRSFLVTGDRGRGKSYLLGLAVALAVKRGAAGEAVAVAPSPASLASFYKGLIRGLRVLGLRYRIRRVGGDVVAVTGPWGRIAYAAPDDAKPTGLLVVDEAAAVGVARLRRLAWKSGRVLAATTIHGYEGSGRVFQHMVEDVLPKPLERVELREPIRYPPGDPLEDWVNRVFVLKPEPDYPAPASVDECRVEQLEPRSLAEQPEAVRRLVQLLALAHYRTEPDYLLVILESRNHILHALVCGGSLAAAADVALEEWGLEEPARIALKILWLQADSAAKELKAARIVRIAVHPELQRRGLGRKLLSAVEDWARGKGVDIVAALFGRHDVIGFWVKTGYTLFYVSPRYNKATGEKNLGFAKPLTPKGAEVLTNASRRARRKLVLGAHSTYRDLAAEKTAILLRATQPLHDAPIVLEQLDHKALNTYMEGVVELEQVIDSAYLATASALLAGCEDRLDDRSLVALVARILQGKPIGETAEILGASVEEAQALLREALKALIGCRRSRTQRRSP</sequence>
<dbReference type="Pfam" id="PF00583">
    <property type="entry name" value="Acetyltransf_1"/>
    <property type="match status" value="1"/>
</dbReference>
<comment type="caution">
    <text evidence="12">Lacks conserved residue(s) required for the propagation of feature annotation.</text>
</comment>
<evidence type="ECO:0000313" key="15">
    <source>
        <dbReference type="Proteomes" id="UP000002593"/>
    </source>
</evidence>
<protein>
    <recommendedName>
        <fullName evidence="12">tRNA(Met) cytidine acetyltransferase TmcA</fullName>
        <ecNumber evidence="12">2.3.1.193</ecNumber>
    </recommendedName>
</protein>
<evidence type="ECO:0000256" key="6">
    <source>
        <dbReference type="ARBA" id="ARBA00022840"/>
    </source>
</evidence>
<dbReference type="GO" id="GO:0051392">
    <property type="term" value="F:tRNA cytidine N4-acetyltransferase activity"/>
    <property type="evidence" value="ECO:0007669"/>
    <property type="project" value="UniProtKB-UniRule"/>
</dbReference>
<comment type="similarity">
    <text evidence="12">Belongs to the TmcA family.</text>
</comment>
<dbReference type="GO" id="GO:0005737">
    <property type="term" value="C:cytoplasm"/>
    <property type="evidence" value="ECO:0007669"/>
    <property type="project" value="UniProtKB-SubCell"/>
</dbReference>
<dbReference type="GO" id="GO:0002101">
    <property type="term" value="P:tRNA wobble cytosine modification"/>
    <property type="evidence" value="ECO:0007669"/>
    <property type="project" value="UniProtKB-UniRule"/>
</dbReference>
<comment type="catalytic activity">
    <reaction evidence="10">
        <text>a cytidine in RNA + acetyl-CoA + ATP + H2O = an N(4)-acetylcytidine in RNA + ADP + phosphate + CoA + H(+)</text>
        <dbReference type="Rhea" id="RHEA:82211"/>
        <dbReference type="Rhea" id="RHEA-COMP:15704"/>
        <dbReference type="Rhea" id="RHEA-COMP:19834"/>
        <dbReference type="ChEBI" id="CHEBI:15377"/>
        <dbReference type="ChEBI" id="CHEBI:15378"/>
        <dbReference type="ChEBI" id="CHEBI:30616"/>
        <dbReference type="ChEBI" id="CHEBI:43474"/>
        <dbReference type="ChEBI" id="CHEBI:57287"/>
        <dbReference type="ChEBI" id="CHEBI:57288"/>
        <dbReference type="ChEBI" id="CHEBI:74900"/>
        <dbReference type="ChEBI" id="CHEBI:82748"/>
        <dbReference type="ChEBI" id="CHEBI:456216"/>
    </reaction>
</comment>
<reference evidence="14 15" key="1">
    <citation type="journal article" date="2007" name="Archaea">
        <title>The genome of Hyperthermus butylicus: a sulfur-reducing, peptide fermenting, neutrophilic Crenarchaeote growing up to 108 degrees C.</title>
        <authorList>
            <person name="Brugger K."/>
            <person name="Chen L."/>
            <person name="Stark M."/>
            <person name="Zibat A."/>
            <person name="Redder P."/>
            <person name="Ruepp A."/>
            <person name="Awayez M."/>
            <person name="She Q."/>
            <person name="Garrett R.A."/>
            <person name="Klenk H.P."/>
        </authorList>
    </citation>
    <scope>NUCLEOTIDE SEQUENCE [LARGE SCALE GENOMIC DNA]</scope>
    <source>
        <strain evidence="15">DSM 5456 / JCM 9403 / PLM1-5</strain>
    </source>
</reference>
<dbReference type="Gene3D" id="3.40.50.300">
    <property type="entry name" value="P-loop containing nucleotide triphosphate hydrolases"/>
    <property type="match status" value="1"/>
</dbReference>
<evidence type="ECO:0000256" key="4">
    <source>
        <dbReference type="ARBA" id="ARBA00022694"/>
    </source>
</evidence>
<dbReference type="EMBL" id="CP000493">
    <property type="protein sequence ID" value="ABM80471.1"/>
    <property type="molecule type" value="Genomic_DNA"/>
</dbReference>
<comment type="catalytic activity">
    <reaction evidence="11">
        <text>a cytidine in mRNA + acetyl-CoA + ATP + H2O = an N(4)-acetylcytidine in mRNA + ADP + phosphate + CoA + H(+)</text>
        <dbReference type="Rhea" id="RHEA:58480"/>
        <dbReference type="Rhea" id="RHEA-COMP:15145"/>
        <dbReference type="Rhea" id="RHEA-COMP:15146"/>
        <dbReference type="ChEBI" id="CHEBI:15377"/>
        <dbReference type="ChEBI" id="CHEBI:15378"/>
        <dbReference type="ChEBI" id="CHEBI:30616"/>
        <dbReference type="ChEBI" id="CHEBI:43474"/>
        <dbReference type="ChEBI" id="CHEBI:57287"/>
        <dbReference type="ChEBI" id="CHEBI:57288"/>
        <dbReference type="ChEBI" id="CHEBI:74900"/>
        <dbReference type="ChEBI" id="CHEBI:82748"/>
        <dbReference type="ChEBI" id="CHEBI:456216"/>
    </reaction>
</comment>
<evidence type="ECO:0000256" key="10">
    <source>
        <dbReference type="ARBA" id="ARBA00049889"/>
    </source>
</evidence>
<evidence type="ECO:0000259" key="13">
    <source>
        <dbReference type="PROSITE" id="PS51186"/>
    </source>
</evidence>
<evidence type="ECO:0000256" key="9">
    <source>
        <dbReference type="ARBA" id="ARBA00049883"/>
    </source>
</evidence>
<accession>A2BKG0</accession>
<evidence type="ECO:0000256" key="11">
    <source>
        <dbReference type="ARBA" id="ARBA00049914"/>
    </source>
</evidence>
<keyword evidence="5 12" id="KW-0547">Nucleotide-binding</keyword>
<dbReference type="SUPFAM" id="SSF88659">
    <property type="entry name" value="Sigma3 and sigma4 domains of RNA polymerase sigma factors"/>
    <property type="match status" value="1"/>
</dbReference>
<evidence type="ECO:0000256" key="7">
    <source>
        <dbReference type="ARBA" id="ARBA00022884"/>
    </source>
</evidence>
<dbReference type="CDD" id="cd04301">
    <property type="entry name" value="NAT_SF"/>
    <property type="match status" value="1"/>
</dbReference>
<dbReference type="SUPFAM" id="SSF52540">
    <property type="entry name" value="P-loop containing nucleoside triphosphate hydrolases"/>
    <property type="match status" value="1"/>
</dbReference>
<dbReference type="InterPro" id="IPR000182">
    <property type="entry name" value="GNAT_dom"/>
</dbReference>
<dbReference type="Proteomes" id="UP000002593">
    <property type="component" value="Chromosome"/>
</dbReference>
<comment type="function">
    <text evidence="12">Catalyzes the formation of N(4)-acetylcytidine (ac(4)C) at the wobble position of tRNA(Met), by using acetyl-CoA as an acetyl donor and ATP (or GTP).</text>
</comment>
<dbReference type="InterPro" id="IPR024914">
    <property type="entry name" value="tRNA_acetyltr_TmcA"/>
</dbReference>
<proteinExistence type="inferred from homology"/>
<dbReference type="GO" id="GO:0000049">
    <property type="term" value="F:tRNA binding"/>
    <property type="evidence" value="ECO:0007669"/>
    <property type="project" value="UniProtKB-UniRule"/>
</dbReference>
<dbReference type="GeneID" id="4781458"/>
<keyword evidence="3 12" id="KW-0808">Transferase</keyword>
<dbReference type="OrthoDB" id="312894at2157"/>